<evidence type="ECO:0000313" key="6">
    <source>
        <dbReference type="Proteomes" id="UP000827284"/>
    </source>
</evidence>
<evidence type="ECO:0000256" key="1">
    <source>
        <dbReference type="ARBA" id="ARBA00022741"/>
    </source>
</evidence>
<dbReference type="InterPro" id="IPR027417">
    <property type="entry name" value="P-loop_NTPase"/>
</dbReference>
<dbReference type="InterPro" id="IPR000375">
    <property type="entry name" value="Dynamin_stalk"/>
</dbReference>
<dbReference type="GO" id="GO:0006897">
    <property type="term" value="P:endocytosis"/>
    <property type="evidence" value="ECO:0007669"/>
    <property type="project" value="TreeGrafter"/>
</dbReference>
<feature type="region of interest" description="Disordered" evidence="3">
    <location>
        <begin position="517"/>
        <end position="566"/>
    </location>
</feature>
<dbReference type="GO" id="GO:0005739">
    <property type="term" value="C:mitochondrion"/>
    <property type="evidence" value="ECO:0007669"/>
    <property type="project" value="TreeGrafter"/>
</dbReference>
<dbReference type="OrthoDB" id="5061070at2759"/>
<feature type="compositionally biased region" description="Basic and acidic residues" evidence="3">
    <location>
        <begin position="533"/>
        <end position="544"/>
    </location>
</feature>
<keyword evidence="6" id="KW-1185">Reference proteome</keyword>
<accession>A0A9P3LW78</accession>
<dbReference type="PANTHER" id="PTHR11566:SF21">
    <property type="entry name" value="DYNAMIN RELATED PROTEIN 1, ISOFORM A"/>
    <property type="match status" value="1"/>
</dbReference>
<keyword evidence="1" id="KW-0547">Nucleotide-binding</keyword>
<dbReference type="Gene3D" id="3.40.50.300">
    <property type="entry name" value="P-loop containing nucleotide triphosphate hydrolases"/>
    <property type="match status" value="1"/>
</dbReference>
<organism evidence="5 6">
    <name type="scientific">Entomortierella parvispora</name>
    <dbReference type="NCBI Taxonomy" id="205924"/>
    <lineage>
        <taxon>Eukaryota</taxon>
        <taxon>Fungi</taxon>
        <taxon>Fungi incertae sedis</taxon>
        <taxon>Mucoromycota</taxon>
        <taxon>Mortierellomycotina</taxon>
        <taxon>Mortierellomycetes</taxon>
        <taxon>Mortierellales</taxon>
        <taxon>Mortierellaceae</taxon>
        <taxon>Entomortierella</taxon>
    </lineage>
</organism>
<keyword evidence="2" id="KW-0342">GTP-binding</keyword>
<reference evidence="5" key="1">
    <citation type="submission" date="2021-11" db="EMBL/GenBank/DDBJ databases">
        <authorList>
            <person name="Herlambang A."/>
            <person name="Guo Y."/>
            <person name="Takashima Y."/>
            <person name="Nishizawa T."/>
        </authorList>
    </citation>
    <scope>NUCLEOTIDE SEQUENCE</scope>
    <source>
        <strain evidence="5">E1425</strain>
    </source>
</reference>
<dbReference type="Pfam" id="PF00350">
    <property type="entry name" value="Dynamin_N"/>
    <property type="match status" value="1"/>
</dbReference>
<dbReference type="PANTHER" id="PTHR11566">
    <property type="entry name" value="DYNAMIN"/>
    <property type="match status" value="1"/>
</dbReference>
<proteinExistence type="predicted"/>
<dbReference type="InterPro" id="IPR001401">
    <property type="entry name" value="Dynamin_GTPase"/>
</dbReference>
<dbReference type="InterPro" id="IPR045063">
    <property type="entry name" value="Dynamin_N"/>
</dbReference>
<dbReference type="GO" id="GO:0016559">
    <property type="term" value="P:peroxisome fission"/>
    <property type="evidence" value="ECO:0007669"/>
    <property type="project" value="TreeGrafter"/>
</dbReference>
<dbReference type="GO" id="GO:0003924">
    <property type="term" value="F:GTPase activity"/>
    <property type="evidence" value="ECO:0007669"/>
    <property type="project" value="InterPro"/>
</dbReference>
<dbReference type="GO" id="GO:0008017">
    <property type="term" value="F:microtubule binding"/>
    <property type="evidence" value="ECO:0007669"/>
    <property type="project" value="TreeGrafter"/>
</dbReference>
<evidence type="ECO:0000313" key="5">
    <source>
        <dbReference type="EMBL" id="GJJ72818.1"/>
    </source>
</evidence>
<dbReference type="GO" id="GO:0048312">
    <property type="term" value="P:intracellular distribution of mitochondria"/>
    <property type="evidence" value="ECO:0007669"/>
    <property type="project" value="TreeGrafter"/>
</dbReference>
<dbReference type="PRINTS" id="PR00195">
    <property type="entry name" value="DYNAMIN"/>
</dbReference>
<protein>
    <recommendedName>
        <fullName evidence="4">Dynamin-type G domain-containing protein</fullName>
    </recommendedName>
</protein>
<dbReference type="PROSITE" id="PS51718">
    <property type="entry name" value="G_DYNAMIN_2"/>
    <property type="match status" value="1"/>
</dbReference>
<dbReference type="GO" id="GO:0000266">
    <property type="term" value="P:mitochondrial fission"/>
    <property type="evidence" value="ECO:0007669"/>
    <property type="project" value="TreeGrafter"/>
</dbReference>
<name>A0A9P3LW78_9FUNG</name>
<dbReference type="GO" id="GO:0005525">
    <property type="term" value="F:GTP binding"/>
    <property type="evidence" value="ECO:0007669"/>
    <property type="project" value="InterPro"/>
</dbReference>
<dbReference type="Gene3D" id="1.20.120.1240">
    <property type="entry name" value="Dynamin, middle domain"/>
    <property type="match status" value="1"/>
</dbReference>
<dbReference type="Pfam" id="PF01031">
    <property type="entry name" value="Dynamin_M"/>
    <property type="match status" value="1"/>
</dbReference>
<dbReference type="GO" id="GO:0016020">
    <property type="term" value="C:membrane"/>
    <property type="evidence" value="ECO:0007669"/>
    <property type="project" value="TreeGrafter"/>
</dbReference>
<feature type="domain" description="Dynamin-type G" evidence="4">
    <location>
        <begin position="24"/>
        <end position="306"/>
    </location>
</feature>
<evidence type="ECO:0000256" key="2">
    <source>
        <dbReference type="ARBA" id="ARBA00023134"/>
    </source>
</evidence>
<dbReference type="CDD" id="cd08771">
    <property type="entry name" value="DLP_1"/>
    <property type="match status" value="1"/>
</dbReference>
<dbReference type="Proteomes" id="UP000827284">
    <property type="component" value="Unassembled WGS sequence"/>
</dbReference>
<dbReference type="InterPro" id="IPR030381">
    <property type="entry name" value="G_DYNAMIN_dom"/>
</dbReference>
<reference evidence="5" key="2">
    <citation type="journal article" date="2022" name="Microbiol. Resour. Announc.">
        <title>Whole-Genome Sequence of Entomortierella parvispora E1425, a Mucoromycotan Fungus Associated with Burkholderiaceae-Related Endosymbiotic Bacteria.</title>
        <authorList>
            <person name="Herlambang A."/>
            <person name="Guo Y."/>
            <person name="Takashima Y."/>
            <person name="Narisawa K."/>
            <person name="Ohta H."/>
            <person name="Nishizawa T."/>
        </authorList>
    </citation>
    <scope>NUCLEOTIDE SEQUENCE</scope>
    <source>
        <strain evidence="5">E1425</strain>
    </source>
</reference>
<dbReference type="AlphaFoldDB" id="A0A9P3LW78"/>
<dbReference type="InterPro" id="IPR022812">
    <property type="entry name" value="Dynamin"/>
</dbReference>
<dbReference type="SMART" id="SM00053">
    <property type="entry name" value="DYNc"/>
    <property type="match status" value="1"/>
</dbReference>
<evidence type="ECO:0000259" key="4">
    <source>
        <dbReference type="PROSITE" id="PS51718"/>
    </source>
</evidence>
<gene>
    <name evidence="5" type="ORF">EMPS_05176</name>
</gene>
<sequence length="676" mass="76948">MFESGYQTIIDKINKIQSHGLSHKFSIPQMAIIGDQSSGKSSVLEAISKLSFPRDKGMCTRFATQVNLRRDTTLKKDMLSARIEGENKFNEARKVLQEATSEYFHAVIKDAVATLCHNEKGEKGVSEKVLEITVSGPGQSPLTIIDLPGFIRTTLDDQDKALPDTIWRINNQYLRDPRTIILAVVQADVDLNASTALSMAGKPEHDPAGDRTIPIITKADRIEQGLHSDWIKTINNRRKHMKFGYLVMRNTSYEDKNSSWERAKQEEQEFFSSSQWNAVLPERKGREAARTFLGAVLQEHISRELPALKLEVDNALRSYKKNVEDMGNPILSIEEARDKLRGTSRTLMSKMEAFLRADYELDYLELHKGKENLGKADILFVRSALGRMYHDYRDAMEEECNRLQRPEIMKQVALLKGNDLNGMVSPIVFKNVINSNFMIVWRRLSRTRVAEMHGLLAEALKTFIEGAANPAAKDVCIRIFGRFYSQQTESINQTLSDIFSDEETPFTLNRYYDSEVAKERPKRNDIPTVASESRIREDDNEHGSDSPPSSGSSPKPSRGLFKSLNPSKKTGEWNEYHTTDEMIPCFLAYLKTARERIVDKVVVETIERHMVKRINMYSDMLHNATDNDLVDMLESPALKKKRTDLTRKIADFEGILSELSKRTSMDDEETTADSNF</sequence>
<dbReference type="GO" id="GO:0005874">
    <property type="term" value="C:microtubule"/>
    <property type="evidence" value="ECO:0007669"/>
    <property type="project" value="TreeGrafter"/>
</dbReference>
<comment type="caution">
    <text evidence="5">The sequence shown here is derived from an EMBL/GenBank/DDBJ whole genome shotgun (WGS) entry which is preliminary data.</text>
</comment>
<evidence type="ECO:0000256" key="3">
    <source>
        <dbReference type="SAM" id="MobiDB-lite"/>
    </source>
</evidence>
<feature type="compositionally biased region" description="Low complexity" evidence="3">
    <location>
        <begin position="545"/>
        <end position="557"/>
    </location>
</feature>
<dbReference type="EMBL" id="BQFW01000007">
    <property type="protein sequence ID" value="GJJ72818.1"/>
    <property type="molecule type" value="Genomic_DNA"/>
</dbReference>
<dbReference type="SUPFAM" id="SSF52540">
    <property type="entry name" value="P-loop containing nucleoside triphosphate hydrolases"/>
    <property type="match status" value="1"/>
</dbReference>